<dbReference type="PANTHER" id="PTHR30203">
    <property type="entry name" value="OUTER MEMBRANE CATION EFFLUX PROTEIN"/>
    <property type="match status" value="1"/>
</dbReference>
<organism evidence="3 4">
    <name type="scientific">Sulfuriferula nivalis</name>
    <dbReference type="NCBI Taxonomy" id="2675298"/>
    <lineage>
        <taxon>Bacteria</taxon>
        <taxon>Pseudomonadati</taxon>
        <taxon>Pseudomonadota</taxon>
        <taxon>Betaproteobacteria</taxon>
        <taxon>Nitrosomonadales</taxon>
        <taxon>Sulfuricellaceae</taxon>
        <taxon>Sulfuriferula</taxon>
    </lineage>
</organism>
<dbReference type="PANTHER" id="PTHR30203:SF33">
    <property type="entry name" value="BLR4455 PROTEIN"/>
    <property type="match status" value="1"/>
</dbReference>
<dbReference type="GO" id="GO:0016301">
    <property type="term" value="F:kinase activity"/>
    <property type="evidence" value="ECO:0007669"/>
    <property type="project" value="UniProtKB-KW"/>
</dbReference>
<protein>
    <submittedName>
        <fullName evidence="3">Histidine kinase</fullName>
    </submittedName>
</protein>
<dbReference type="GO" id="GO:0015562">
    <property type="term" value="F:efflux transmembrane transporter activity"/>
    <property type="evidence" value="ECO:0007669"/>
    <property type="project" value="InterPro"/>
</dbReference>
<keyword evidence="2" id="KW-0732">Signal</keyword>
<evidence type="ECO:0000256" key="1">
    <source>
        <dbReference type="ARBA" id="ARBA00007613"/>
    </source>
</evidence>
<evidence type="ECO:0000313" key="4">
    <source>
        <dbReference type="Proteomes" id="UP000463939"/>
    </source>
</evidence>
<keyword evidence="2" id="KW-0812">Transmembrane</keyword>
<name>A0A809RII6_9PROT</name>
<evidence type="ECO:0000313" key="3">
    <source>
        <dbReference type="EMBL" id="BBP01416.1"/>
    </source>
</evidence>
<accession>A0A809RII6</accession>
<keyword evidence="2" id="KW-0449">Lipoprotein</keyword>
<dbReference type="AlphaFoldDB" id="A0A809RII6"/>
<dbReference type="Gene3D" id="2.20.200.10">
    <property type="entry name" value="Outer membrane efflux proteins (OEP)"/>
    <property type="match status" value="1"/>
</dbReference>
<dbReference type="Pfam" id="PF02321">
    <property type="entry name" value="OEP"/>
    <property type="match status" value="2"/>
</dbReference>
<keyword evidence="2" id="KW-1134">Transmembrane beta strand</keyword>
<reference evidence="4" key="1">
    <citation type="submission" date="2019-11" db="EMBL/GenBank/DDBJ databases">
        <title>Isolation and characterization of a novel species in the genus Sulfuriferula.</title>
        <authorList>
            <person name="Mochizuki J."/>
            <person name="Kojima H."/>
            <person name="Fukui M."/>
        </authorList>
    </citation>
    <scope>NUCLEOTIDE SEQUENCE [LARGE SCALE GENOMIC DNA]</scope>
    <source>
        <strain evidence="4">SGTM</strain>
    </source>
</reference>
<feature type="signal peptide" evidence="2">
    <location>
        <begin position="1"/>
        <end position="20"/>
    </location>
</feature>
<gene>
    <name evidence="3" type="ORF">SFSGTM_21240</name>
</gene>
<dbReference type="GO" id="GO:0005886">
    <property type="term" value="C:plasma membrane"/>
    <property type="evidence" value="ECO:0007669"/>
    <property type="project" value="UniProtKB-SubCell"/>
</dbReference>
<evidence type="ECO:0000256" key="2">
    <source>
        <dbReference type="RuleBase" id="RU362097"/>
    </source>
</evidence>
<keyword evidence="4" id="KW-1185">Reference proteome</keyword>
<dbReference type="InterPro" id="IPR010131">
    <property type="entry name" value="MdtP/NodT-like"/>
</dbReference>
<comment type="subcellular location">
    <subcellularLocation>
        <location evidence="2">Cell membrane</location>
        <topology evidence="2">Lipid-anchor</topology>
    </subcellularLocation>
</comment>
<dbReference type="NCBIfam" id="TIGR01845">
    <property type="entry name" value="outer_NodT"/>
    <property type="match status" value="1"/>
</dbReference>
<comment type="similarity">
    <text evidence="1 2">Belongs to the outer membrane factor (OMF) (TC 1.B.17) family.</text>
</comment>
<keyword evidence="3" id="KW-0808">Transferase</keyword>
<dbReference type="SUPFAM" id="SSF56954">
    <property type="entry name" value="Outer membrane efflux proteins (OEP)"/>
    <property type="match status" value="1"/>
</dbReference>
<sequence length="492" mass="52173">MKMRLIAGLVAGLPLVGCTAVGPDFNEPAAPAVTSYTQQTTTKTVATNVALGAGQQFVAGQAVPSAWWQSFHSDKLNALVDQALTASPSLAAAQATLRQAQQLYAAQSGATRYPVVNAKLGAQRQKSNNSSIGMDGGERIYDLYNAGVNVTYTFDLFGGNKRSLEAYAAQADYQQYQFQGARLTLAANVVTTAMLQAQYDAQITATESIIASQQHQLDIAQQRFKLGAINQSDVLNLQTLVAQTRATLPALHTRLAQTRTLLATLIGKTPAEVQLPQFTLADFKLPTELPVVVPSELVRQRPDIQASEALFHAASAQYGVAIASAYPQINLSANLGSQALAASSLFGASSIVWGLASQLVQPIFNGGLKAGIKGAEASFDAAAANYRVTVLQAFRNVADALQQLDGDAQTLQAQATADQSAQAALRLVQQQFKLGSVSYLQLLTAQQQAQQTQIALATAQAQRLIDTAALYQAMGGGWKNDENIEQSTLTAK</sequence>
<proteinExistence type="inferred from homology"/>
<keyword evidence="2" id="KW-0472">Membrane</keyword>
<dbReference type="EMBL" id="AP021881">
    <property type="protein sequence ID" value="BBP01416.1"/>
    <property type="molecule type" value="Genomic_DNA"/>
</dbReference>
<dbReference type="KEGG" id="sniv:SFSGTM_21240"/>
<keyword evidence="2" id="KW-0564">Palmitate</keyword>
<dbReference type="Gene3D" id="1.20.1600.10">
    <property type="entry name" value="Outer membrane efflux proteins (OEP)"/>
    <property type="match status" value="1"/>
</dbReference>
<dbReference type="RefSeq" id="WP_162085197.1">
    <property type="nucleotide sequence ID" value="NZ_AP021881.1"/>
</dbReference>
<feature type="chain" id="PRO_5033106499" evidence="2">
    <location>
        <begin position="21"/>
        <end position="492"/>
    </location>
</feature>
<dbReference type="Proteomes" id="UP000463939">
    <property type="component" value="Chromosome"/>
</dbReference>
<dbReference type="InterPro" id="IPR003423">
    <property type="entry name" value="OMP_efflux"/>
</dbReference>
<keyword evidence="3" id="KW-0418">Kinase</keyword>